<dbReference type="SUPFAM" id="SSF47616">
    <property type="entry name" value="GST C-terminal domain-like"/>
    <property type="match status" value="1"/>
</dbReference>
<dbReference type="InterPro" id="IPR004045">
    <property type="entry name" value="Glutathione_S-Trfase_N"/>
</dbReference>
<dbReference type="PROSITE" id="PS50404">
    <property type="entry name" value="GST_NTER"/>
    <property type="match status" value="1"/>
</dbReference>
<sequence>MLTLYYSPGACSLVSHIALEEAGADYRPERIDLAQGEQHGEEFLRVNPHARVPALVTDEGTITENVAILNYVGDTFEADGSVPSDDAFARAQCNQLLGWFASSVHVAFAQMFRPVRTSPDDAIHAGIVEGGRAALTSHFNELDDLCGPGWLVADRFTAADSYAAVFHRWATRAKFDMSVYPRWSSLVGRVIERPAVVRALGQEELKPDDFA</sequence>
<name>A0ABT3JGW0_9SPHN</name>
<dbReference type="InterPro" id="IPR010987">
    <property type="entry name" value="Glutathione-S-Trfase_C-like"/>
</dbReference>
<dbReference type="PANTHER" id="PTHR44051:SF8">
    <property type="entry name" value="GLUTATHIONE S-TRANSFERASE GSTA"/>
    <property type="match status" value="1"/>
</dbReference>
<dbReference type="InterPro" id="IPR036282">
    <property type="entry name" value="Glutathione-S-Trfase_C_sf"/>
</dbReference>
<dbReference type="RefSeq" id="WP_264883007.1">
    <property type="nucleotide sequence ID" value="NZ_JAPDOB010000002.1"/>
</dbReference>
<dbReference type="Gene3D" id="1.20.1050.10">
    <property type="match status" value="1"/>
</dbReference>
<dbReference type="InterPro" id="IPR036249">
    <property type="entry name" value="Thioredoxin-like_sf"/>
</dbReference>
<feature type="domain" description="GST N-terminal" evidence="1">
    <location>
        <begin position="1"/>
        <end position="80"/>
    </location>
</feature>
<organism evidence="3 4">
    <name type="scientific">Sphingomonas arvum</name>
    <dbReference type="NCBI Taxonomy" id="2992113"/>
    <lineage>
        <taxon>Bacteria</taxon>
        <taxon>Pseudomonadati</taxon>
        <taxon>Pseudomonadota</taxon>
        <taxon>Alphaproteobacteria</taxon>
        <taxon>Sphingomonadales</taxon>
        <taxon>Sphingomonadaceae</taxon>
        <taxon>Sphingomonas</taxon>
    </lineage>
</organism>
<evidence type="ECO:0000313" key="4">
    <source>
        <dbReference type="Proteomes" id="UP001526246"/>
    </source>
</evidence>
<comment type="caution">
    <text evidence="3">The sequence shown here is derived from an EMBL/GenBank/DDBJ whole genome shotgun (WGS) entry which is preliminary data.</text>
</comment>
<dbReference type="PROSITE" id="PS50405">
    <property type="entry name" value="GST_CTER"/>
    <property type="match status" value="1"/>
</dbReference>
<feature type="domain" description="GST C-terminal" evidence="2">
    <location>
        <begin position="86"/>
        <end position="210"/>
    </location>
</feature>
<dbReference type="Pfam" id="PF02798">
    <property type="entry name" value="GST_N"/>
    <property type="match status" value="1"/>
</dbReference>
<gene>
    <name evidence="3" type="ORF">OMW55_10620</name>
</gene>
<evidence type="ECO:0000259" key="2">
    <source>
        <dbReference type="PROSITE" id="PS50405"/>
    </source>
</evidence>
<dbReference type="CDD" id="cd03188">
    <property type="entry name" value="GST_C_Beta"/>
    <property type="match status" value="1"/>
</dbReference>
<dbReference type="EMBL" id="JAPDOB010000002">
    <property type="protein sequence ID" value="MCW3798254.1"/>
    <property type="molecule type" value="Genomic_DNA"/>
</dbReference>
<reference evidence="3 4" key="1">
    <citation type="submission" date="2022-10" db="EMBL/GenBank/DDBJ databases">
        <title>Sphingomonas sp.</title>
        <authorList>
            <person name="Jin C."/>
        </authorList>
    </citation>
    <scope>NUCLEOTIDE SEQUENCE [LARGE SCALE GENOMIC DNA]</scope>
    <source>
        <strain evidence="3 4">BN140010</strain>
    </source>
</reference>
<dbReference type="SFLD" id="SFLDG01150">
    <property type="entry name" value="Main.1:_Beta-like"/>
    <property type="match status" value="1"/>
</dbReference>
<dbReference type="Proteomes" id="UP001526246">
    <property type="component" value="Unassembled WGS sequence"/>
</dbReference>
<keyword evidence="4" id="KW-1185">Reference proteome</keyword>
<dbReference type="PANTHER" id="PTHR44051">
    <property type="entry name" value="GLUTATHIONE S-TRANSFERASE-RELATED"/>
    <property type="match status" value="1"/>
</dbReference>
<evidence type="ECO:0000259" key="1">
    <source>
        <dbReference type="PROSITE" id="PS50404"/>
    </source>
</evidence>
<dbReference type="SFLD" id="SFLDG00358">
    <property type="entry name" value="Main_(cytGST)"/>
    <property type="match status" value="1"/>
</dbReference>
<protein>
    <submittedName>
        <fullName evidence="3">Glutathione S-transferase N-terminal domain-containing protein</fullName>
    </submittedName>
</protein>
<accession>A0ABT3JGW0</accession>
<dbReference type="CDD" id="cd03057">
    <property type="entry name" value="GST_N_Beta"/>
    <property type="match status" value="1"/>
</dbReference>
<proteinExistence type="predicted"/>
<dbReference type="SFLD" id="SFLDS00019">
    <property type="entry name" value="Glutathione_Transferase_(cytos"/>
    <property type="match status" value="1"/>
</dbReference>
<dbReference type="SUPFAM" id="SSF52833">
    <property type="entry name" value="Thioredoxin-like"/>
    <property type="match status" value="1"/>
</dbReference>
<dbReference type="InterPro" id="IPR040079">
    <property type="entry name" value="Glutathione_S-Trfase"/>
</dbReference>
<evidence type="ECO:0000313" key="3">
    <source>
        <dbReference type="EMBL" id="MCW3798254.1"/>
    </source>
</evidence>
<dbReference type="Gene3D" id="3.40.30.10">
    <property type="entry name" value="Glutaredoxin"/>
    <property type="match status" value="1"/>
</dbReference>